<evidence type="ECO:0000259" key="2">
    <source>
        <dbReference type="PROSITE" id="PS51168"/>
    </source>
</evidence>
<proteinExistence type="predicted"/>
<protein>
    <recommendedName>
        <fullName evidence="2">Chorismate mutase domain-containing protein</fullName>
    </recommendedName>
</protein>
<accession>A0ABP5CEU2</accession>
<dbReference type="EMBL" id="BAAAQM010000008">
    <property type="protein sequence ID" value="GAA1962064.1"/>
    <property type="molecule type" value="Genomic_DNA"/>
</dbReference>
<feature type="domain" description="Chorismate mutase" evidence="2">
    <location>
        <begin position="40"/>
        <end position="121"/>
    </location>
</feature>
<dbReference type="Gene3D" id="1.20.59.10">
    <property type="entry name" value="Chorismate mutase"/>
    <property type="match status" value="1"/>
</dbReference>
<evidence type="ECO:0000256" key="1">
    <source>
        <dbReference type="SAM" id="MobiDB-lite"/>
    </source>
</evidence>
<dbReference type="NCBIfam" id="NF005894">
    <property type="entry name" value="PRK07857.1"/>
    <property type="match status" value="1"/>
</dbReference>
<organism evidence="3 4">
    <name type="scientific">Catenulispora subtropica</name>
    <dbReference type="NCBI Taxonomy" id="450798"/>
    <lineage>
        <taxon>Bacteria</taxon>
        <taxon>Bacillati</taxon>
        <taxon>Actinomycetota</taxon>
        <taxon>Actinomycetes</taxon>
        <taxon>Catenulisporales</taxon>
        <taxon>Catenulisporaceae</taxon>
        <taxon>Catenulispora</taxon>
    </lineage>
</organism>
<dbReference type="Proteomes" id="UP001499854">
    <property type="component" value="Unassembled WGS sequence"/>
</dbReference>
<feature type="region of interest" description="Disordered" evidence="1">
    <location>
        <begin position="1"/>
        <end position="49"/>
    </location>
</feature>
<sequence length="121" mass="12570">MTPSATATPAAHPEHPEPVGLDASAVPGAAPAEAAEPVGQPTPAGVRTGRAQIDDLDARILALIAERVHTAATIQAARIAEGGRRLDLKRETEIIARYREALGRPGVTVAMAVLELCRGRV</sequence>
<dbReference type="SUPFAM" id="SSF48600">
    <property type="entry name" value="Chorismate mutase II"/>
    <property type="match status" value="1"/>
</dbReference>
<keyword evidence="4" id="KW-1185">Reference proteome</keyword>
<dbReference type="Pfam" id="PF01817">
    <property type="entry name" value="CM_2"/>
    <property type="match status" value="1"/>
</dbReference>
<evidence type="ECO:0000313" key="4">
    <source>
        <dbReference type="Proteomes" id="UP001499854"/>
    </source>
</evidence>
<dbReference type="PROSITE" id="PS51168">
    <property type="entry name" value="CHORISMATE_MUT_2"/>
    <property type="match status" value="1"/>
</dbReference>
<evidence type="ECO:0000313" key="3">
    <source>
        <dbReference type="EMBL" id="GAA1962064.1"/>
    </source>
</evidence>
<dbReference type="InterPro" id="IPR036979">
    <property type="entry name" value="CM_dom_sf"/>
</dbReference>
<dbReference type="InterPro" id="IPR036263">
    <property type="entry name" value="Chorismate_II_sf"/>
</dbReference>
<dbReference type="RefSeq" id="WP_344656536.1">
    <property type="nucleotide sequence ID" value="NZ_BAAAQM010000008.1"/>
</dbReference>
<name>A0ABP5CEU2_9ACTN</name>
<comment type="caution">
    <text evidence="3">The sequence shown here is derived from an EMBL/GenBank/DDBJ whole genome shotgun (WGS) entry which is preliminary data.</text>
</comment>
<feature type="compositionally biased region" description="Low complexity" evidence="1">
    <location>
        <begin position="1"/>
        <end position="11"/>
    </location>
</feature>
<gene>
    <name evidence="3" type="ORF">GCM10009838_18560</name>
</gene>
<dbReference type="SMART" id="SM00830">
    <property type="entry name" value="CM_2"/>
    <property type="match status" value="1"/>
</dbReference>
<dbReference type="InterPro" id="IPR002701">
    <property type="entry name" value="CM_II_prokaryot"/>
</dbReference>
<feature type="compositionally biased region" description="Low complexity" evidence="1">
    <location>
        <begin position="25"/>
        <end position="39"/>
    </location>
</feature>
<reference evidence="4" key="1">
    <citation type="journal article" date="2019" name="Int. J. Syst. Evol. Microbiol.">
        <title>The Global Catalogue of Microorganisms (GCM) 10K type strain sequencing project: providing services to taxonomists for standard genome sequencing and annotation.</title>
        <authorList>
            <consortium name="The Broad Institute Genomics Platform"/>
            <consortium name="The Broad Institute Genome Sequencing Center for Infectious Disease"/>
            <person name="Wu L."/>
            <person name="Ma J."/>
        </authorList>
    </citation>
    <scope>NUCLEOTIDE SEQUENCE [LARGE SCALE GENOMIC DNA]</scope>
    <source>
        <strain evidence="4">JCM 16013</strain>
    </source>
</reference>